<organism evidence="1 2">
    <name type="scientific">Vreelandella titanicae</name>
    <dbReference type="NCBI Taxonomy" id="664683"/>
    <lineage>
        <taxon>Bacteria</taxon>
        <taxon>Pseudomonadati</taxon>
        <taxon>Pseudomonadota</taxon>
        <taxon>Gammaproteobacteria</taxon>
        <taxon>Oceanospirillales</taxon>
        <taxon>Halomonadaceae</taxon>
        <taxon>Vreelandella</taxon>
    </lineage>
</organism>
<dbReference type="AlphaFoldDB" id="A0A558JDY9"/>
<proteinExistence type="predicted"/>
<sequence>MNYLDTAFGQLAFAWKLYNYGLEGRIDLAELDKPLTFQEGGMIFVLPDKVLDSPDDLIIALQNNLGIAFGAAAITLNRCREEVGVTLANPIQSEVDQFAGLAYQIRNAFAHDISEPRWNIDKPRYARRYEFGDVNVDLTNIGKKHFEYEDIGGPDVLFHMQDFGARFVWF</sequence>
<evidence type="ECO:0000313" key="1">
    <source>
        <dbReference type="EMBL" id="TVU91854.1"/>
    </source>
</evidence>
<dbReference type="EMBL" id="VNFE01000001">
    <property type="protein sequence ID" value="TVU91854.1"/>
    <property type="molecule type" value="Genomic_DNA"/>
</dbReference>
<accession>A0A558JDY9</accession>
<gene>
    <name evidence="1" type="ORF">FQP89_01585</name>
</gene>
<reference evidence="1 2" key="1">
    <citation type="submission" date="2019-07" db="EMBL/GenBank/DDBJ databases">
        <title>Diversity of Bacteria from Kongsfjorden, Arctic.</title>
        <authorList>
            <person name="Yu Y."/>
        </authorList>
    </citation>
    <scope>NUCLEOTIDE SEQUENCE [LARGE SCALE GENOMIC DNA]</scope>
    <source>
        <strain evidence="1 2">SM1922</strain>
    </source>
</reference>
<dbReference type="RefSeq" id="WP_144809502.1">
    <property type="nucleotide sequence ID" value="NZ_VNFE01000001.1"/>
</dbReference>
<evidence type="ECO:0000313" key="2">
    <source>
        <dbReference type="Proteomes" id="UP000317288"/>
    </source>
</evidence>
<name>A0A558JDY9_9GAMM</name>
<comment type="caution">
    <text evidence="1">The sequence shown here is derived from an EMBL/GenBank/DDBJ whole genome shotgun (WGS) entry which is preliminary data.</text>
</comment>
<protein>
    <submittedName>
        <fullName evidence="1">Uncharacterized protein</fullName>
    </submittedName>
</protein>
<dbReference type="Proteomes" id="UP000317288">
    <property type="component" value="Unassembled WGS sequence"/>
</dbReference>